<dbReference type="EMBL" id="CP032549">
    <property type="protein sequence ID" value="QIV87521.1"/>
    <property type="molecule type" value="Genomic_DNA"/>
</dbReference>
<organism evidence="2 3">
    <name type="scientific">Glutamicibacter mishrai</name>
    <dbReference type="NCBI Taxonomy" id="1775880"/>
    <lineage>
        <taxon>Bacteria</taxon>
        <taxon>Bacillati</taxon>
        <taxon>Actinomycetota</taxon>
        <taxon>Actinomycetes</taxon>
        <taxon>Micrococcales</taxon>
        <taxon>Micrococcaceae</taxon>
        <taxon>Glutamicibacter</taxon>
    </lineage>
</organism>
<protein>
    <submittedName>
        <fullName evidence="2">Phage antirepressor</fullName>
    </submittedName>
</protein>
<dbReference type="RefSeq" id="WP_172512165.1">
    <property type="nucleotide sequence ID" value="NZ_CP032549.1"/>
</dbReference>
<dbReference type="Pfam" id="PF10547">
    <property type="entry name" value="P22_AR_N"/>
    <property type="match status" value="1"/>
</dbReference>
<feature type="domain" description="Antirepressor protein ant N-terminal" evidence="1">
    <location>
        <begin position="6"/>
        <end position="116"/>
    </location>
</feature>
<proteinExistence type="predicted"/>
<sequence length="263" mass="29340">MTTLVEIPFHTTTITATNEGGKQFVSLRHMCESIGVDYSAQLKRIKGAPWGTVAVIATVAEDGKRREMSMLERKVMTMWLATIDHRRIENEDAKAYLALFQNEAADALDAYFHEGGTINPNASAAQLDRLAMTIKAQGEALQALSPFLSPKFLESKAKILAARALGEEPEIDPLDLPLHVDDYLIGKGLKASEIKSERSMFGRRIAKAYRELHGEAPKKATNEVNGSIRMINAYTNSDRPLFDQVWDEHYAELFEPSLMEELS</sequence>
<gene>
    <name evidence="2" type="ORF">D3791_10565</name>
</gene>
<evidence type="ECO:0000313" key="3">
    <source>
        <dbReference type="Proteomes" id="UP000502331"/>
    </source>
</evidence>
<reference evidence="2 3" key="1">
    <citation type="submission" date="2018-09" db="EMBL/GenBank/DDBJ databases">
        <title>Glutamicibacter mishrai S5-52T (LMG 29155T = KCTC 39846T).</title>
        <authorList>
            <person name="Das S.K."/>
        </authorList>
    </citation>
    <scope>NUCLEOTIDE SEQUENCE [LARGE SCALE GENOMIC DNA]</scope>
    <source>
        <strain evidence="2 3">S5-52</strain>
    </source>
</reference>
<evidence type="ECO:0000313" key="2">
    <source>
        <dbReference type="EMBL" id="QIV87521.1"/>
    </source>
</evidence>
<evidence type="ECO:0000259" key="1">
    <source>
        <dbReference type="Pfam" id="PF10547"/>
    </source>
</evidence>
<keyword evidence="3" id="KW-1185">Reference proteome</keyword>
<dbReference type="Proteomes" id="UP000502331">
    <property type="component" value="Chromosome"/>
</dbReference>
<name>A0A6H0SLS2_9MICC</name>
<accession>A0A6H0SLS2</accession>
<dbReference type="AlphaFoldDB" id="A0A6H0SLS2"/>
<dbReference type="InterPro" id="IPR018875">
    <property type="entry name" value="Antirepressor_Ant_N"/>
</dbReference>